<sequence length="244" mass="28111">MEDNLQSECASYEERYSIRSQDDLIWSIERQPSVQLHAYLRQPSRDDPFSAWSTTPIDPSSNLTFRHIEALVNLRITSCVAYIYRRVLVLLFQSQVLVEPAAQTHQRPSLQAHTVDTQLDTCHAIHMMKGVDLMIAGSAADQPQMGEDQKKIAADPQVRVVGDDILSRWALTLKEDTSFVYNRERAIELGRKRVREFTKAGSQGKDLLHNGFVYPKLARDEQDKDLEKILQQRKWREEARSSTR</sequence>
<evidence type="ECO:0000313" key="1">
    <source>
        <dbReference type="EMBL" id="KAF4473409.1"/>
    </source>
</evidence>
<gene>
    <name evidence="1" type="ORF">FAGAP_13147</name>
</gene>
<keyword evidence="2" id="KW-1185">Reference proteome</keyword>
<evidence type="ECO:0000313" key="2">
    <source>
        <dbReference type="Proteomes" id="UP000737391"/>
    </source>
</evidence>
<dbReference type="EMBL" id="LUFC02001646">
    <property type="protein sequence ID" value="KAF4473409.1"/>
    <property type="molecule type" value="Genomic_DNA"/>
</dbReference>
<proteinExistence type="predicted"/>
<dbReference type="AlphaFoldDB" id="A0A9P5AWF2"/>
<reference evidence="1" key="1">
    <citation type="submission" date="2020-01" db="EMBL/GenBank/DDBJ databases">
        <title>Identification and distribution of gene clusters putatively required for synthesis of sphingolipid metabolism inhibitors in phylogenetically diverse species of the filamentous fungus Fusarium.</title>
        <authorList>
            <person name="Kim H.-S."/>
            <person name="Busman M."/>
            <person name="Brown D.W."/>
            <person name="Divon H."/>
            <person name="Uhlig S."/>
            <person name="Proctor R.H."/>
        </authorList>
    </citation>
    <scope>NUCLEOTIDE SEQUENCE</scope>
    <source>
        <strain evidence="1">NRRL 31653</strain>
    </source>
</reference>
<organism evidence="1 2">
    <name type="scientific">Fusarium agapanthi</name>
    <dbReference type="NCBI Taxonomy" id="1803897"/>
    <lineage>
        <taxon>Eukaryota</taxon>
        <taxon>Fungi</taxon>
        <taxon>Dikarya</taxon>
        <taxon>Ascomycota</taxon>
        <taxon>Pezizomycotina</taxon>
        <taxon>Sordariomycetes</taxon>
        <taxon>Hypocreomycetidae</taxon>
        <taxon>Hypocreales</taxon>
        <taxon>Nectriaceae</taxon>
        <taxon>Fusarium</taxon>
        <taxon>Fusarium fujikuroi species complex</taxon>
    </lineage>
</organism>
<protein>
    <submittedName>
        <fullName evidence="1">Uncharacterized protein</fullName>
    </submittedName>
</protein>
<accession>A0A9P5AWF2</accession>
<name>A0A9P5AWF2_9HYPO</name>
<comment type="caution">
    <text evidence="1">The sequence shown here is derived from an EMBL/GenBank/DDBJ whole genome shotgun (WGS) entry which is preliminary data.</text>
</comment>
<dbReference type="OrthoDB" id="4976073at2759"/>
<dbReference type="Proteomes" id="UP000737391">
    <property type="component" value="Unassembled WGS sequence"/>
</dbReference>